<evidence type="ECO:0000256" key="3">
    <source>
        <dbReference type="SAM" id="MobiDB-lite"/>
    </source>
</evidence>
<dbReference type="Pfam" id="PF00454">
    <property type="entry name" value="PI3_PI4_kinase"/>
    <property type="match status" value="1"/>
</dbReference>
<dbReference type="PANTHER" id="PTHR10048">
    <property type="entry name" value="PHOSPHATIDYLINOSITOL KINASE"/>
    <property type="match status" value="1"/>
</dbReference>
<sequence>MEVDHVIRSYLSHKKQRSRASYIQECPESFKAAKRARNLSVLLPQPRGETGQTTRIASTSTGDAPKHVFKLTSRQVAILLQKNAENGVDRFISYLVNDLITRRNHLACSRGAQRLCTFVRQYCRNVDVIGVRVVSRATGSTWISKGNNGCHVAPRDTLSRNIRAGRKVSRTLRCCAYLKAALSGFRFSHNLILVLVKRVCQFLKKKLDHPQEEWVDIDIKGHKCGYFQDIMNNGANFVANVLCHRSLELPAPLVLQTTVARWRSFKRSYTKQMFHLITLIGYLKMYSNTAHIVDEFKASLNSSLNTYLFTLAPYEEEMIDTAHLSYCLYHFYKILNHNDLKSKSQGLYTLHSYNLDKMVSTSMLQVTTSTRRRYIDWVKWVIMIALHLLQCTKSTQKDLWMVIQILANFFLEGGLTSGLIRCNSSKACLRCVVLYRDVSGELYKILTCLRKTDMYPLHVNLIKILLKNEISKVYATFGNLEQQRTYKFERRRISIDGINNDSDRGKHKTPRAVAYAVFFIKKKCLKHVNMKDMSIKQKQDLIDTAVPYGIYYKLMFAVANNVSGVKILHGVDKMLQSRHRYGIMECLVPLNGRRVSSCHKLRVTAKGRLHFQGVMSLLAHIYINNKDITDCLSDLVIQNHLNVMQRTQSCHVLSKNLDVVSLTLPQLLQSLEIDPGDRVYNLLSLAMMATYVRELAPYFMASMTNPSGTRPKPCKAKELLERMLAVSEGSAFVEQDLNNIGMHSQLLKLTLDLIHVDPQKRKQSLQDGIEIINRSIANCGPVTIFEHTLERMKNPAHSLQSHKSSPTRVVSMDTETVELLKSATRAPFTVEFHLDNNRSKRYVYKMGDDTRQDALVVQIKVFMMHIFKTYKLETYLHPYLVVPYSMLLATLVPSDPSTLTLHSPRNVDPPSHAWRRRLVKKSTSRLAKSSNILNRGDRSAKDVNRYGHGDATNGGKRSPEGIGSKDVKADTSVNHILGGILEFIPGTVSRHFIGQQYNKSLEEYFLMKFGPRGSYSFNRAMDNFIRSLAGYSLLCFLLHIKDRNNGNLLISPEGHIIHIDFGFILGASPGGDVTLEHAPFKLTREMIDLMGGTESDNFHRYVRLLVSAYLAVRQEAESFISMVKLLEHSGMNSFRRNSLSKLKKRFYLDYNPESAANYMIRRIDVALHSKTTMLYDIVQGWQQGIQH</sequence>
<dbReference type="GO" id="GO:0005886">
    <property type="term" value="C:plasma membrane"/>
    <property type="evidence" value="ECO:0007669"/>
    <property type="project" value="TreeGrafter"/>
</dbReference>
<dbReference type="InterPro" id="IPR000403">
    <property type="entry name" value="PI3/4_kinase_cat_dom"/>
</dbReference>
<dbReference type="GO" id="GO:0004430">
    <property type="term" value="F:1-phosphatidylinositol 4-kinase activity"/>
    <property type="evidence" value="ECO:0007669"/>
    <property type="project" value="TreeGrafter"/>
</dbReference>
<dbReference type="GO" id="GO:0005737">
    <property type="term" value="C:cytoplasm"/>
    <property type="evidence" value="ECO:0007669"/>
    <property type="project" value="TreeGrafter"/>
</dbReference>
<evidence type="ECO:0000259" key="4">
    <source>
        <dbReference type="PROSITE" id="PS50290"/>
    </source>
</evidence>
<dbReference type="PROSITE" id="PS00916">
    <property type="entry name" value="PI3_4_KINASE_2"/>
    <property type="match status" value="1"/>
</dbReference>
<dbReference type="InterPro" id="IPR018936">
    <property type="entry name" value="PI3/4_kinase_CS"/>
</dbReference>
<comment type="caution">
    <text evidence="5">The sequence shown here is derived from an EMBL/GenBank/DDBJ whole genome shotgun (WGS) entry which is preliminary data.</text>
</comment>
<dbReference type="InterPro" id="IPR015433">
    <property type="entry name" value="PI3/4_kinase"/>
</dbReference>
<evidence type="ECO:0000256" key="1">
    <source>
        <dbReference type="ARBA" id="ARBA00022679"/>
    </source>
</evidence>
<dbReference type="SMART" id="SM00146">
    <property type="entry name" value="PI3Kc"/>
    <property type="match status" value="1"/>
</dbReference>
<dbReference type="SUPFAM" id="SSF56112">
    <property type="entry name" value="Protein kinase-like (PK-like)"/>
    <property type="match status" value="2"/>
</dbReference>
<evidence type="ECO:0000313" key="6">
    <source>
        <dbReference type="Proteomes" id="UP001230268"/>
    </source>
</evidence>
<dbReference type="InterPro" id="IPR036940">
    <property type="entry name" value="PI3/4_kinase_cat_sf"/>
</dbReference>
<proteinExistence type="predicted"/>
<feature type="compositionally biased region" description="Polar residues" evidence="3">
    <location>
        <begin position="924"/>
        <end position="933"/>
    </location>
</feature>
<dbReference type="PROSITE" id="PS50290">
    <property type="entry name" value="PI3_4_KINASE_3"/>
    <property type="match status" value="1"/>
</dbReference>
<gene>
    <name evidence="5" type="ORF">BgAZ_301930</name>
</gene>
<dbReference type="Gene3D" id="1.10.1070.11">
    <property type="entry name" value="Phosphatidylinositol 3-/4-kinase, catalytic domain"/>
    <property type="match status" value="1"/>
</dbReference>
<keyword evidence="2" id="KW-0418">Kinase</keyword>
<feature type="compositionally biased region" description="Basic and acidic residues" evidence="3">
    <location>
        <begin position="935"/>
        <end position="948"/>
    </location>
</feature>
<feature type="region of interest" description="Disordered" evidence="3">
    <location>
        <begin position="923"/>
        <end position="965"/>
    </location>
</feature>
<dbReference type="EMBL" id="JAVEPI010000003">
    <property type="protein sequence ID" value="KAK1442675.1"/>
    <property type="molecule type" value="Genomic_DNA"/>
</dbReference>
<reference evidence="5" key="1">
    <citation type="submission" date="2023-08" db="EMBL/GenBank/DDBJ databases">
        <title>Draft sequence of the Babesia gibsoni genome.</title>
        <authorList>
            <person name="Yamagishi J.Y."/>
            <person name="Xuan X.X."/>
        </authorList>
    </citation>
    <scope>NUCLEOTIDE SEQUENCE</scope>
    <source>
        <strain evidence="5">Azabu</strain>
    </source>
</reference>
<evidence type="ECO:0000256" key="2">
    <source>
        <dbReference type="ARBA" id="ARBA00022777"/>
    </source>
</evidence>
<dbReference type="Gene3D" id="3.30.1010.10">
    <property type="entry name" value="Phosphatidylinositol 3-kinase Catalytic Subunit, Chain A, domain 4"/>
    <property type="match status" value="1"/>
</dbReference>
<dbReference type="Proteomes" id="UP001230268">
    <property type="component" value="Unassembled WGS sequence"/>
</dbReference>
<keyword evidence="1" id="KW-0808">Transferase</keyword>
<dbReference type="AlphaFoldDB" id="A0AAD8LS49"/>
<name>A0AAD8LS49_BABGI</name>
<feature type="domain" description="PI3K/PI4K catalytic" evidence="4">
    <location>
        <begin position="813"/>
        <end position="1171"/>
    </location>
</feature>
<dbReference type="GO" id="GO:0046854">
    <property type="term" value="P:phosphatidylinositol phosphate biosynthetic process"/>
    <property type="evidence" value="ECO:0007669"/>
    <property type="project" value="InterPro"/>
</dbReference>
<organism evidence="5 6">
    <name type="scientific">Babesia gibsoni</name>
    <dbReference type="NCBI Taxonomy" id="33632"/>
    <lineage>
        <taxon>Eukaryota</taxon>
        <taxon>Sar</taxon>
        <taxon>Alveolata</taxon>
        <taxon>Apicomplexa</taxon>
        <taxon>Aconoidasida</taxon>
        <taxon>Piroplasmida</taxon>
        <taxon>Babesiidae</taxon>
        <taxon>Babesia</taxon>
    </lineage>
</organism>
<evidence type="ECO:0000313" key="5">
    <source>
        <dbReference type="EMBL" id="KAK1442675.1"/>
    </source>
</evidence>
<keyword evidence="6" id="KW-1185">Reference proteome</keyword>
<accession>A0AAD8LS49</accession>
<dbReference type="InterPro" id="IPR011009">
    <property type="entry name" value="Kinase-like_dom_sf"/>
</dbReference>
<protein>
    <recommendedName>
        <fullName evidence="4">PI3K/PI4K catalytic domain-containing protein</fullName>
    </recommendedName>
</protein>
<dbReference type="GO" id="GO:0048015">
    <property type="term" value="P:phosphatidylinositol-mediated signaling"/>
    <property type="evidence" value="ECO:0007669"/>
    <property type="project" value="TreeGrafter"/>
</dbReference>